<dbReference type="OrthoDB" id="272987at2759"/>
<evidence type="ECO:0000313" key="13">
    <source>
        <dbReference type="EMBL" id="TIA85375.1"/>
    </source>
</evidence>
<dbReference type="GO" id="GO:0017119">
    <property type="term" value="C:Golgi transport complex"/>
    <property type="evidence" value="ECO:0007669"/>
    <property type="project" value="UniProtKB-UniRule"/>
</dbReference>
<comment type="function">
    <text evidence="10">Acts as component of the peripheral membrane COG complex that is involved in intra-Golgi protein trafficking. COG is located at the cis-Golgi, and regulates tethering of retrograde intra-Golgi vesicles and possibly a number of other membrane trafficking events.</text>
</comment>
<keyword evidence="6 10" id="KW-0333">Golgi apparatus</keyword>
<dbReference type="Pfam" id="PF06419">
    <property type="entry name" value="COG6_N"/>
    <property type="match status" value="1"/>
</dbReference>
<dbReference type="InterPro" id="IPR048369">
    <property type="entry name" value="COG6_C"/>
</dbReference>
<dbReference type="Pfam" id="PF20653">
    <property type="entry name" value="COG6_C"/>
    <property type="match status" value="1"/>
</dbReference>
<dbReference type="EMBL" id="SPNW01000112">
    <property type="protein sequence ID" value="TIA85375.1"/>
    <property type="molecule type" value="Genomic_DNA"/>
</dbReference>
<evidence type="ECO:0000256" key="8">
    <source>
        <dbReference type="ARBA" id="ARBA00031348"/>
    </source>
</evidence>
<dbReference type="Proteomes" id="UP000310189">
    <property type="component" value="Unassembled WGS sequence"/>
</dbReference>
<dbReference type="PANTHER" id="PTHR21506:SF0">
    <property type="entry name" value="CONSERVED OLIGOMERIC GOLGI COMPLEX SUBUNIT 6"/>
    <property type="match status" value="1"/>
</dbReference>
<comment type="function">
    <text evidence="9">Acts as a component of the peripheral membrane COG complex that is involved in intra-Golgi protein trafficking. COG is located at the cis-Golgi, and regulates tethering of retrograde intra-Golgi vesicles and possibly a number of other membrane trafficking events.</text>
</comment>
<keyword evidence="14" id="KW-1185">Reference proteome</keyword>
<evidence type="ECO:0000256" key="5">
    <source>
        <dbReference type="ARBA" id="ARBA00022927"/>
    </source>
</evidence>
<feature type="domain" description="Conserved Oligomeric Golgi complex subunit 6 C-terminal" evidence="12">
    <location>
        <begin position="161"/>
        <end position="334"/>
    </location>
</feature>
<dbReference type="GO" id="GO:0015031">
    <property type="term" value="P:protein transport"/>
    <property type="evidence" value="ECO:0007669"/>
    <property type="project" value="UniProtKB-KW"/>
</dbReference>
<evidence type="ECO:0000256" key="2">
    <source>
        <dbReference type="ARBA" id="ARBA00011023"/>
    </source>
</evidence>
<dbReference type="InterPro" id="IPR048368">
    <property type="entry name" value="COG6_N"/>
</dbReference>
<proteinExistence type="inferred from homology"/>
<gene>
    <name evidence="13" type="ORF">E3P99_04011</name>
</gene>
<evidence type="ECO:0000259" key="12">
    <source>
        <dbReference type="Pfam" id="PF20653"/>
    </source>
</evidence>
<comment type="caution">
    <text evidence="13">The sequence shown here is derived from an EMBL/GenBank/DDBJ whole genome shotgun (WGS) entry which is preliminary data.</text>
</comment>
<feature type="domain" description="Conserved oligomeric complex COG6 N-terminal" evidence="11">
    <location>
        <begin position="16"/>
        <end position="125"/>
    </location>
</feature>
<evidence type="ECO:0000256" key="7">
    <source>
        <dbReference type="ARBA" id="ARBA00023136"/>
    </source>
</evidence>
<keyword evidence="5 10" id="KW-0653">Protein transport</keyword>
<evidence type="ECO:0000313" key="14">
    <source>
        <dbReference type="Proteomes" id="UP000310189"/>
    </source>
</evidence>
<reference evidence="13 14" key="1">
    <citation type="submission" date="2019-03" db="EMBL/GenBank/DDBJ databases">
        <title>Sequencing 23 genomes of Wallemia ichthyophaga.</title>
        <authorList>
            <person name="Gostincar C."/>
        </authorList>
    </citation>
    <scope>NUCLEOTIDE SEQUENCE [LARGE SCALE GENOMIC DNA]</scope>
    <source>
        <strain evidence="13 14">EXF-5753</strain>
    </source>
</reference>
<evidence type="ECO:0000256" key="6">
    <source>
        <dbReference type="ARBA" id="ARBA00023034"/>
    </source>
</evidence>
<comment type="subunit">
    <text evidence="10">Component of the conserved oligomeric Golgi complex.</text>
</comment>
<name>A0A4T0FDW9_9BASI</name>
<comment type="similarity">
    <text evidence="2 10">Belongs to the COG6 family.</text>
</comment>
<evidence type="ECO:0000256" key="1">
    <source>
        <dbReference type="ARBA" id="ARBA00004395"/>
    </source>
</evidence>
<dbReference type="AlphaFoldDB" id="A0A4T0FDW9"/>
<evidence type="ECO:0000256" key="3">
    <source>
        <dbReference type="ARBA" id="ARBA00020973"/>
    </source>
</evidence>
<evidence type="ECO:0000256" key="4">
    <source>
        <dbReference type="ARBA" id="ARBA00022448"/>
    </source>
</evidence>
<dbReference type="PANTHER" id="PTHR21506">
    <property type="entry name" value="COMPONENT OF OLIGOMERIC GOLGI COMPLEX 6"/>
    <property type="match status" value="1"/>
</dbReference>
<comment type="subcellular location">
    <subcellularLocation>
        <location evidence="1 10">Golgi apparatus membrane</location>
        <topology evidence="1 10">Peripheral membrane protein</topology>
    </subcellularLocation>
</comment>
<evidence type="ECO:0000256" key="9">
    <source>
        <dbReference type="ARBA" id="ARBA00043873"/>
    </source>
</evidence>
<dbReference type="InterPro" id="IPR010490">
    <property type="entry name" value="COG6"/>
</dbReference>
<sequence>MSNEEIINGLNYLDNLKELDSKSSKLNLKAATQSDLLSQSTNYLAELGQYKRAIDTNYESVEAMNTSIQSIHSTLSQSIQQNTQFTHQVSHIKDSISTTQSKLKSVEKFISIFTLPQEQQQIISSKDYIVNYPLLDALTQLNKIRDNAQLLLTPSGDPSVAALDILHSSSLLYESAYGKIFRYLKHQFDIKYAKSLVVDVEPLHVDSLSHLSQRNDLYLETLLHLTKLRRHLLQSHFLTALSQFENNQDIITDPIKYSAELLAWLHQHAADEKELLKDLLQSKPIEEALSSSLQDVSSRIRPKLQLTHALNFTQRSSQLTELISFYQNTLTQSIPVACISDLFTNL</sequence>
<evidence type="ECO:0000259" key="11">
    <source>
        <dbReference type="Pfam" id="PF06419"/>
    </source>
</evidence>
<keyword evidence="4 10" id="KW-0813">Transport</keyword>
<protein>
    <recommendedName>
        <fullName evidence="3 10">Conserved oligomeric Golgi complex subunit 6</fullName>
        <shortName evidence="10">COG complex subunit 6</shortName>
    </recommendedName>
    <alternativeName>
        <fullName evidence="8 10">Component of oligomeric Golgi complex 6</fullName>
    </alternativeName>
</protein>
<dbReference type="GO" id="GO:0000139">
    <property type="term" value="C:Golgi membrane"/>
    <property type="evidence" value="ECO:0007669"/>
    <property type="project" value="UniProtKB-SubCell"/>
</dbReference>
<keyword evidence="7 10" id="KW-0472">Membrane</keyword>
<accession>A0A4T0FDW9</accession>
<dbReference type="GO" id="GO:0006891">
    <property type="term" value="P:intra-Golgi vesicle-mediated transport"/>
    <property type="evidence" value="ECO:0007669"/>
    <property type="project" value="UniProtKB-UniRule"/>
</dbReference>
<dbReference type="SMART" id="SM01087">
    <property type="entry name" value="COG6"/>
    <property type="match status" value="1"/>
</dbReference>
<evidence type="ECO:0000256" key="10">
    <source>
        <dbReference type="RuleBase" id="RU365075"/>
    </source>
</evidence>
<organism evidence="13 14">
    <name type="scientific">Wallemia hederae</name>
    <dbReference type="NCBI Taxonomy" id="1540922"/>
    <lineage>
        <taxon>Eukaryota</taxon>
        <taxon>Fungi</taxon>
        <taxon>Dikarya</taxon>
        <taxon>Basidiomycota</taxon>
        <taxon>Wallemiomycotina</taxon>
        <taxon>Wallemiomycetes</taxon>
        <taxon>Wallemiales</taxon>
        <taxon>Wallemiaceae</taxon>
        <taxon>Wallemia</taxon>
    </lineage>
</organism>